<organism evidence="3 4">
    <name type="scientific">Streptomyces inhibens</name>
    <dbReference type="NCBI Taxonomy" id="2293571"/>
    <lineage>
        <taxon>Bacteria</taxon>
        <taxon>Bacillati</taxon>
        <taxon>Actinomycetota</taxon>
        <taxon>Actinomycetes</taxon>
        <taxon>Kitasatosporales</taxon>
        <taxon>Streptomycetaceae</taxon>
        <taxon>Streptomyces</taxon>
    </lineage>
</organism>
<dbReference type="InterPro" id="IPR045851">
    <property type="entry name" value="AMP-bd_C_sf"/>
</dbReference>
<dbReference type="PANTHER" id="PTHR45527">
    <property type="entry name" value="NONRIBOSOMAL PEPTIDE SYNTHETASE"/>
    <property type="match status" value="1"/>
</dbReference>
<dbReference type="SUPFAM" id="SSF56801">
    <property type="entry name" value="Acetyl-CoA synthetase-like"/>
    <property type="match status" value="1"/>
</dbReference>
<dbReference type="FunFam" id="3.40.50.12780:FF:000012">
    <property type="entry name" value="Non-ribosomal peptide synthetase"/>
    <property type="match status" value="1"/>
</dbReference>
<dbReference type="Proteomes" id="UP000262477">
    <property type="component" value="Unassembled WGS sequence"/>
</dbReference>
<protein>
    <submittedName>
        <fullName evidence="3">Amino acid adenylation domain-containing protein</fullName>
    </submittedName>
</protein>
<dbReference type="InterPro" id="IPR010071">
    <property type="entry name" value="AA_adenyl_dom"/>
</dbReference>
<comment type="caution">
    <text evidence="3">The sequence shown here is derived from an EMBL/GenBank/DDBJ whole genome shotgun (WGS) entry which is preliminary data.</text>
</comment>
<dbReference type="GO" id="GO:0031177">
    <property type="term" value="F:phosphopantetheine binding"/>
    <property type="evidence" value="ECO:0007669"/>
    <property type="project" value="TreeGrafter"/>
</dbReference>
<dbReference type="PROSITE" id="PS00455">
    <property type="entry name" value="AMP_BINDING"/>
    <property type="match status" value="1"/>
</dbReference>
<keyword evidence="4" id="KW-1185">Reference proteome</keyword>
<evidence type="ECO:0000313" key="3">
    <source>
        <dbReference type="EMBL" id="REK87678.1"/>
    </source>
</evidence>
<dbReference type="InterPro" id="IPR042099">
    <property type="entry name" value="ANL_N_sf"/>
</dbReference>
<feature type="domain" description="AMP-binding enzyme C-terminal" evidence="2">
    <location>
        <begin position="439"/>
        <end position="515"/>
    </location>
</feature>
<dbReference type="Pfam" id="PF00501">
    <property type="entry name" value="AMP-binding"/>
    <property type="match status" value="1"/>
</dbReference>
<dbReference type="AlphaFoldDB" id="A0A371PYY0"/>
<dbReference type="Gene3D" id="3.40.50.12780">
    <property type="entry name" value="N-terminal domain of ligase-like"/>
    <property type="match status" value="1"/>
</dbReference>
<dbReference type="NCBIfam" id="TIGR01733">
    <property type="entry name" value="AA-adenyl-dom"/>
    <property type="match status" value="1"/>
</dbReference>
<dbReference type="InterPro" id="IPR020845">
    <property type="entry name" value="AMP-binding_CS"/>
</dbReference>
<dbReference type="OrthoDB" id="2472181at2"/>
<sequence>MEIPLDLYQRFAAQAARTPDAQALSDGHKHLTYRQLLLHADQLAAVLVRQIPTPGARIGLYAERGNAVVIAILAVLAAGHTYVPFDPGYPADRLRYIADDAALSAVVADQDPGEVLAGLPVLRMDRLEPVVPGTTAVERPASAPDSPAYVIYTSGSTGRPKGVEVSHRNVATLLDACDQVLDLGGADVWTLFHSHCFDFSVWEMWGALTRGARLVVVPADTASSPRALHRLLVEEGVTVLNQVPSVFRYLARSAARRTNDPVPGLRYVIFGGEPIDPDSVRSWRERAGDGTRFVNMYGITETTVFATYRFLDDAADAAAGPRDTAADTSCGDAAPDPAAHIGHPLPGYTVLVLDEADAPVAPGEVGEIHVAGAAVSLGYLGRPDLTAARFPVLRVPGHPAQRYYRSGDLARMLPDGSLEFAGRADDQVKINGFRIELGEVEAAMRTAPGVVDLVVAPVTTAVGDPVLAAFYTTEDDASEGVQERLLAHARHRLPAHMIPHHLVRLPELPLNASGKTDRRALADLVTR</sequence>
<dbReference type="Gene3D" id="3.30.300.30">
    <property type="match status" value="1"/>
</dbReference>
<evidence type="ECO:0000259" key="1">
    <source>
        <dbReference type="Pfam" id="PF00501"/>
    </source>
</evidence>
<proteinExistence type="predicted"/>
<dbReference type="Pfam" id="PF13193">
    <property type="entry name" value="AMP-binding_C"/>
    <property type="match status" value="1"/>
</dbReference>
<evidence type="ECO:0000313" key="4">
    <source>
        <dbReference type="Proteomes" id="UP000262477"/>
    </source>
</evidence>
<feature type="domain" description="AMP-dependent synthetase/ligase" evidence="1">
    <location>
        <begin position="11"/>
        <end position="380"/>
    </location>
</feature>
<dbReference type="EMBL" id="QUAC01000205">
    <property type="protein sequence ID" value="REK87678.1"/>
    <property type="molecule type" value="Genomic_DNA"/>
</dbReference>
<dbReference type="PANTHER" id="PTHR45527:SF1">
    <property type="entry name" value="FATTY ACID SYNTHASE"/>
    <property type="match status" value="1"/>
</dbReference>
<dbReference type="GO" id="GO:0044550">
    <property type="term" value="P:secondary metabolite biosynthetic process"/>
    <property type="evidence" value="ECO:0007669"/>
    <property type="project" value="TreeGrafter"/>
</dbReference>
<dbReference type="GO" id="GO:0005829">
    <property type="term" value="C:cytosol"/>
    <property type="evidence" value="ECO:0007669"/>
    <property type="project" value="TreeGrafter"/>
</dbReference>
<reference evidence="3 4" key="1">
    <citation type="submission" date="2018-08" db="EMBL/GenBank/DDBJ databases">
        <title>Streptomyces NEAU-D10 sp. nov., a novel Actinomycete isolated from soil.</title>
        <authorList>
            <person name="Jin L."/>
        </authorList>
    </citation>
    <scope>NUCLEOTIDE SEQUENCE [LARGE SCALE GENOMIC DNA]</scope>
    <source>
        <strain evidence="3 4">NEAU-D10</strain>
    </source>
</reference>
<dbReference type="InterPro" id="IPR000873">
    <property type="entry name" value="AMP-dep_synth/lig_dom"/>
</dbReference>
<dbReference type="InterPro" id="IPR025110">
    <property type="entry name" value="AMP-bd_C"/>
</dbReference>
<accession>A0A371PYY0</accession>
<dbReference type="RefSeq" id="WP_128509553.1">
    <property type="nucleotide sequence ID" value="NZ_QUAC01000205.1"/>
</dbReference>
<gene>
    <name evidence="3" type="ORF">DY245_25480</name>
</gene>
<evidence type="ECO:0000259" key="2">
    <source>
        <dbReference type="Pfam" id="PF13193"/>
    </source>
</evidence>
<name>A0A371PYY0_STRIH</name>
<dbReference type="FunFam" id="3.40.50.980:FF:000002">
    <property type="entry name" value="Enterobactin synthetase component F"/>
    <property type="match status" value="1"/>
</dbReference>
<dbReference type="GO" id="GO:0043041">
    <property type="term" value="P:amino acid activation for nonribosomal peptide biosynthetic process"/>
    <property type="evidence" value="ECO:0007669"/>
    <property type="project" value="TreeGrafter"/>
</dbReference>